<dbReference type="EMBL" id="CR522870">
    <property type="protein sequence ID" value="CAG35534.1"/>
    <property type="molecule type" value="Genomic_DNA"/>
</dbReference>
<dbReference type="Gene3D" id="1.10.150.240">
    <property type="entry name" value="Putative phosphatase, domain 2"/>
    <property type="match status" value="1"/>
</dbReference>
<comment type="similarity">
    <text evidence="3">Belongs to the HAD-like hydrolase superfamily. CbbY/CbbZ/Gph/YieH family.</text>
</comment>
<protein>
    <recommendedName>
        <fullName evidence="4">phosphoglycolate phosphatase</fullName>
        <ecNumber evidence="4">3.1.3.18</ecNumber>
    </recommendedName>
</protein>
<evidence type="ECO:0000313" key="6">
    <source>
        <dbReference type="Proteomes" id="UP000000602"/>
    </source>
</evidence>
<accession>Q6AQ39</accession>
<comment type="catalytic activity">
    <reaction evidence="1">
        <text>2-phosphoglycolate + H2O = glycolate + phosphate</text>
        <dbReference type="Rhea" id="RHEA:14369"/>
        <dbReference type="ChEBI" id="CHEBI:15377"/>
        <dbReference type="ChEBI" id="CHEBI:29805"/>
        <dbReference type="ChEBI" id="CHEBI:43474"/>
        <dbReference type="ChEBI" id="CHEBI:58033"/>
        <dbReference type="EC" id="3.1.3.18"/>
    </reaction>
</comment>
<sequence length="207" mass="23727">MLKLVIFDCDGVMFDSKNLNKSYYNYLLDQLGHPPMDEDELNYVHAANVTNALKHIFRNYPEQSMQEIEGLRANTDYSSFLRHMNMEKDLPVFLETIKDRFHLAISTNRSETMETLLESYGLKKYFGKVMTAVNSKRPKPAADGMLEILEHFGCKPEEAIHIGDTTMDEQQAASAGVPLIAFRNKDLNANFHVDNFLDILELAPFKE</sequence>
<dbReference type="InterPro" id="IPR050155">
    <property type="entry name" value="HAD-like_hydrolase_sf"/>
</dbReference>
<dbReference type="Pfam" id="PF13419">
    <property type="entry name" value="HAD_2"/>
    <property type="match status" value="1"/>
</dbReference>
<dbReference type="HOGENOM" id="CLU_045011_19_3_7"/>
<gene>
    <name evidence="5" type="ordered locus">DP0805</name>
</gene>
<reference evidence="6" key="1">
    <citation type="journal article" date="2004" name="Environ. Microbiol.">
        <title>The genome of Desulfotalea psychrophila, a sulfate-reducing bacterium from permanently cold Arctic sediments.</title>
        <authorList>
            <person name="Rabus R."/>
            <person name="Ruepp A."/>
            <person name="Frickey T."/>
            <person name="Rattei T."/>
            <person name="Fartmann B."/>
            <person name="Stark M."/>
            <person name="Bauer M."/>
            <person name="Zibat A."/>
            <person name="Lombardot T."/>
            <person name="Becker I."/>
            <person name="Amann J."/>
            <person name="Gellner K."/>
            <person name="Teeling H."/>
            <person name="Leuschner W.D."/>
            <person name="Gloeckner F.-O."/>
            <person name="Lupas A.N."/>
            <person name="Amann R."/>
            <person name="Klenk H.-P."/>
        </authorList>
    </citation>
    <scope>NUCLEOTIDE SEQUENCE [LARGE SCALE GENOMIC DNA]</scope>
    <source>
        <strain evidence="6">DSM 12343 / LSv54</strain>
    </source>
</reference>
<proteinExistence type="inferred from homology"/>
<dbReference type="GO" id="GO:0006281">
    <property type="term" value="P:DNA repair"/>
    <property type="evidence" value="ECO:0007669"/>
    <property type="project" value="TreeGrafter"/>
</dbReference>
<name>Q6AQ39_DESPS</name>
<dbReference type="STRING" id="177439.DP0805"/>
<evidence type="ECO:0000256" key="2">
    <source>
        <dbReference type="ARBA" id="ARBA00004818"/>
    </source>
</evidence>
<dbReference type="KEGG" id="dps:DP0805"/>
<dbReference type="AlphaFoldDB" id="Q6AQ39"/>
<dbReference type="GO" id="GO:0008967">
    <property type="term" value="F:phosphoglycolate phosphatase activity"/>
    <property type="evidence" value="ECO:0007669"/>
    <property type="project" value="UniProtKB-EC"/>
</dbReference>
<comment type="pathway">
    <text evidence="2">Organic acid metabolism; glycolate biosynthesis; glycolate from 2-phosphoglycolate: step 1/1.</text>
</comment>
<dbReference type="InterPro" id="IPR041492">
    <property type="entry name" value="HAD_2"/>
</dbReference>
<dbReference type="OrthoDB" id="9793014at2"/>
<dbReference type="GO" id="GO:0005829">
    <property type="term" value="C:cytosol"/>
    <property type="evidence" value="ECO:0007669"/>
    <property type="project" value="TreeGrafter"/>
</dbReference>
<keyword evidence="6" id="KW-1185">Reference proteome</keyword>
<dbReference type="EC" id="3.1.3.18" evidence="4"/>
<dbReference type="SUPFAM" id="SSF56784">
    <property type="entry name" value="HAD-like"/>
    <property type="match status" value="1"/>
</dbReference>
<dbReference type="InterPro" id="IPR023198">
    <property type="entry name" value="PGP-like_dom2"/>
</dbReference>
<organism evidence="5 6">
    <name type="scientific">Desulfotalea psychrophila (strain LSv54 / DSM 12343)</name>
    <dbReference type="NCBI Taxonomy" id="177439"/>
    <lineage>
        <taxon>Bacteria</taxon>
        <taxon>Pseudomonadati</taxon>
        <taxon>Thermodesulfobacteriota</taxon>
        <taxon>Desulfobulbia</taxon>
        <taxon>Desulfobulbales</taxon>
        <taxon>Desulfocapsaceae</taxon>
        <taxon>Desulfotalea</taxon>
    </lineage>
</organism>
<dbReference type="PANTHER" id="PTHR43434">
    <property type="entry name" value="PHOSPHOGLYCOLATE PHOSPHATASE"/>
    <property type="match status" value="1"/>
</dbReference>
<evidence type="ECO:0000256" key="3">
    <source>
        <dbReference type="ARBA" id="ARBA00006171"/>
    </source>
</evidence>
<evidence type="ECO:0000256" key="4">
    <source>
        <dbReference type="ARBA" id="ARBA00013078"/>
    </source>
</evidence>
<dbReference type="Gene3D" id="3.40.50.1000">
    <property type="entry name" value="HAD superfamily/HAD-like"/>
    <property type="match status" value="1"/>
</dbReference>
<dbReference type="eggNOG" id="COG0637">
    <property type="taxonomic scope" value="Bacteria"/>
</dbReference>
<dbReference type="SFLD" id="SFLDS00003">
    <property type="entry name" value="Haloacid_Dehalogenase"/>
    <property type="match status" value="1"/>
</dbReference>
<dbReference type="SFLD" id="SFLDG01129">
    <property type="entry name" value="C1.5:_HAD__Beta-PGM__Phosphata"/>
    <property type="match status" value="1"/>
</dbReference>
<dbReference type="RefSeq" id="WP_011188050.1">
    <property type="nucleotide sequence ID" value="NC_006138.1"/>
</dbReference>
<dbReference type="Proteomes" id="UP000000602">
    <property type="component" value="Chromosome"/>
</dbReference>
<dbReference type="InterPro" id="IPR023214">
    <property type="entry name" value="HAD_sf"/>
</dbReference>
<dbReference type="PANTHER" id="PTHR43434:SF1">
    <property type="entry name" value="PHOSPHOGLYCOLATE PHOSPHATASE"/>
    <property type="match status" value="1"/>
</dbReference>
<evidence type="ECO:0000313" key="5">
    <source>
        <dbReference type="EMBL" id="CAG35534.1"/>
    </source>
</evidence>
<dbReference type="InterPro" id="IPR036412">
    <property type="entry name" value="HAD-like_sf"/>
</dbReference>
<evidence type="ECO:0000256" key="1">
    <source>
        <dbReference type="ARBA" id="ARBA00000830"/>
    </source>
</evidence>